<sequence>MKERIMLTAAALMLAVVLSACSGNNEISTSEVQASAEVAPIDINSLYDDAKEKYTSGDYEGIRSISDKMSGIFPDDPQTAEVLEWTRELYAVNKPTAEPTATPYPTVSPIATKSPEEVDKILSKLRVEKDEVRESDFYFDPSSSKYSNSNDVYVYFSRTKDSGVTNPRFRIQYSGDRWLFIEKFVINADGEVFEIIPGYSEIKRDNGSGDVWEYYDVTIIKDIYDKVLKIANSNKAIIRFEGENRQYDMTVTDKQKKAMLNMLDLYKEAGGSTFIFEI</sequence>
<dbReference type="EMBL" id="JABWCS010000170">
    <property type="protein sequence ID" value="NUU58978.1"/>
    <property type="molecule type" value="Genomic_DNA"/>
</dbReference>
<keyword evidence="3" id="KW-1185">Reference proteome</keyword>
<accession>A0A850EE40</accession>
<feature type="chain" id="PRO_5038511492" description="Lipoprotein" evidence="1">
    <location>
        <begin position="23"/>
        <end position="278"/>
    </location>
</feature>
<evidence type="ECO:0008006" key="4">
    <source>
        <dbReference type="Google" id="ProtNLM"/>
    </source>
</evidence>
<comment type="caution">
    <text evidence="2">The sequence shown here is derived from an EMBL/GenBank/DDBJ whole genome shotgun (WGS) entry which is preliminary data.</text>
</comment>
<dbReference type="AlphaFoldDB" id="A0A850EE40"/>
<protein>
    <recommendedName>
        <fullName evidence="4">Lipoprotein</fullName>
    </recommendedName>
</protein>
<keyword evidence="1" id="KW-0732">Signal</keyword>
<name>A0A850EE40_9BACL</name>
<evidence type="ECO:0000313" key="2">
    <source>
        <dbReference type="EMBL" id="NUU58978.1"/>
    </source>
</evidence>
<reference evidence="2" key="1">
    <citation type="submission" date="2020-06" db="EMBL/GenBank/DDBJ databases">
        <title>Paenibacillus sp. nov., isolated from soil.</title>
        <authorList>
            <person name="Seo Y.L."/>
        </authorList>
    </citation>
    <scope>NUCLEOTIDE SEQUENCE [LARGE SCALE GENOMIC DNA]</scope>
    <source>
        <strain evidence="2">JW14</strain>
    </source>
</reference>
<dbReference type="Proteomes" id="UP000564806">
    <property type="component" value="Unassembled WGS sequence"/>
</dbReference>
<evidence type="ECO:0000256" key="1">
    <source>
        <dbReference type="SAM" id="SignalP"/>
    </source>
</evidence>
<proteinExistence type="predicted"/>
<organism evidence="2 3">
    <name type="scientific">Paenibacillus agri</name>
    <dbReference type="NCBI Taxonomy" id="2744309"/>
    <lineage>
        <taxon>Bacteria</taxon>
        <taxon>Bacillati</taxon>
        <taxon>Bacillota</taxon>
        <taxon>Bacilli</taxon>
        <taxon>Bacillales</taxon>
        <taxon>Paenibacillaceae</taxon>
        <taxon>Paenibacillus</taxon>
    </lineage>
</organism>
<gene>
    <name evidence="2" type="ORF">HPT30_01020</name>
</gene>
<dbReference type="RefSeq" id="WP_175369695.1">
    <property type="nucleotide sequence ID" value="NZ_JABWCS010000170.1"/>
</dbReference>
<evidence type="ECO:0000313" key="3">
    <source>
        <dbReference type="Proteomes" id="UP000564806"/>
    </source>
</evidence>
<dbReference type="PROSITE" id="PS51257">
    <property type="entry name" value="PROKAR_LIPOPROTEIN"/>
    <property type="match status" value="1"/>
</dbReference>
<feature type="signal peptide" evidence="1">
    <location>
        <begin position="1"/>
        <end position="22"/>
    </location>
</feature>